<dbReference type="NCBIfam" id="NF001277">
    <property type="entry name" value="PRK00235.1-3"/>
    <property type="match status" value="1"/>
</dbReference>
<evidence type="ECO:0000256" key="15">
    <source>
        <dbReference type="ARBA" id="ARBA00032605"/>
    </source>
</evidence>
<evidence type="ECO:0000256" key="1">
    <source>
        <dbReference type="ARBA" id="ARBA00001946"/>
    </source>
</evidence>
<evidence type="ECO:0000313" key="20">
    <source>
        <dbReference type="EMBL" id="AXV66054.1"/>
    </source>
</evidence>
<dbReference type="NCBIfam" id="TIGR00317">
    <property type="entry name" value="cobS"/>
    <property type="match status" value="1"/>
</dbReference>
<dbReference type="KEGG" id="pdj:D0907_12600"/>
<dbReference type="EMBL" id="CP032090">
    <property type="protein sequence ID" value="AXV66054.1"/>
    <property type="molecule type" value="Genomic_DNA"/>
</dbReference>
<dbReference type="GeneID" id="99506309"/>
<protein>
    <recommendedName>
        <fullName evidence="6 19">Adenosylcobinamide-GDP ribazoletransferase</fullName>
        <ecNumber evidence="5 19">2.7.8.26</ecNumber>
    </recommendedName>
    <alternativeName>
        <fullName evidence="16 19">Cobalamin synthase</fullName>
    </alternativeName>
    <alternativeName>
        <fullName evidence="15 19">Cobalamin-5'-phosphate synthase</fullName>
    </alternativeName>
</protein>
<evidence type="ECO:0000256" key="4">
    <source>
        <dbReference type="ARBA" id="ARBA00010561"/>
    </source>
</evidence>
<feature type="transmembrane region" description="Helical" evidence="19">
    <location>
        <begin position="181"/>
        <end position="206"/>
    </location>
</feature>
<dbReference type="HAMAP" id="MF_00719">
    <property type="entry name" value="CobS"/>
    <property type="match status" value="1"/>
</dbReference>
<evidence type="ECO:0000256" key="6">
    <source>
        <dbReference type="ARBA" id="ARBA00015850"/>
    </source>
</evidence>
<evidence type="ECO:0000256" key="14">
    <source>
        <dbReference type="ARBA" id="ARBA00025228"/>
    </source>
</evidence>
<comment type="function">
    <text evidence="14 19">Joins adenosylcobinamide-GDP and alpha-ribazole to generate adenosylcobalamin (Ado-cobalamin). Also synthesizes adenosylcobalamin 5'-phosphate from adenosylcobinamide-GDP and alpha-ribazole 5'-phosphate.</text>
</comment>
<dbReference type="EC" id="2.7.8.26" evidence="5 19"/>
<evidence type="ECO:0000256" key="8">
    <source>
        <dbReference type="ARBA" id="ARBA00022573"/>
    </source>
</evidence>
<keyword evidence="13 19" id="KW-0472">Membrane</keyword>
<evidence type="ECO:0000256" key="5">
    <source>
        <dbReference type="ARBA" id="ARBA00013200"/>
    </source>
</evidence>
<name>A0AAD0WD38_9GAMM</name>
<evidence type="ECO:0000313" key="22">
    <source>
        <dbReference type="Proteomes" id="UP000183805"/>
    </source>
</evidence>
<dbReference type="GO" id="GO:0005886">
    <property type="term" value="C:plasma membrane"/>
    <property type="evidence" value="ECO:0007669"/>
    <property type="project" value="UniProtKB-SubCell"/>
</dbReference>
<keyword evidence="22" id="KW-1185">Reference proteome</keyword>
<evidence type="ECO:0000256" key="19">
    <source>
        <dbReference type="HAMAP-Rule" id="MF_00719"/>
    </source>
</evidence>
<evidence type="ECO:0000256" key="2">
    <source>
        <dbReference type="ARBA" id="ARBA00004651"/>
    </source>
</evidence>
<feature type="transmembrane region" description="Helical" evidence="19">
    <location>
        <begin position="43"/>
        <end position="62"/>
    </location>
</feature>
<evidence type="ECO:0000256" key="10">
    <source>
        <dbReference type="ARBA" id="ARBA00022692"/>
    </source>
</evidence>
<dbReference type="RefSeq" id="WP_074989054.1">
    <property type="nucleotide sequence ID" value="NZ_CP032090.1"/>
</dbReference>
<evidence type="ECO:0000256" key="13">
    <source>
        <dbReference type="ARBA" id="ARBA00023136"/>
    </source>
</evidence>
<dbReference type="EMBL" id="FPAZ01000007">
    <property type="protein sequence ID" value="SFT70961.1"/>
    <property type="molecule type" value="Genomic_DNA"/>
</dbReference>
<evidence type="ECO:0000313" key="21">
    <source>
        <dbReference type="EMBL" id="SFT70961.1"/>
    </source>
</evidence>
<accession>A0AAD0WD38</accession>
<evidence type="ECO:0000256" key="3">
    <source>
        <dbReference type="ARBA" id="ARBA00004663"/>
    </source>
</evidence>
<evidence type="ECO:0000256" key="16">
    <source>
        <dbReference type="ARBA" id="ARBA00032853"/>
    </source>
</evidence>
<keyword evidence="12 19" id="KW-1133">Transmembrane helix</keyword>
<comment type="catalytic activity">
    <reaction evidence="18 19">
        <text>alpha-ribazole 5'-phosphate + adenosylcob(III)inamide-GDP = adenosylcob(III)alamin 5'-phosphate + GMP + H(+)</text>
        <dbReference type="Rhea" id="RHEA:23560"/>
        <dbReference type="ChEBI" id="CHEBI:15378"/>
        <dbReference type="ChEBI" id="CHEBI:57918"/>
        <dbReference type="ChEBI" id="CHEBI:58115"/>
        <dbReference type="ChEBI" id="CHEBI:60487"/>
        <dbReference type="ChEBI" id="CHEBI:60493"/>
        <dbReference type="EC" id="2.7.8.26"/>
    </reaction>
</comment>
<feature type="transmembrane region" description="Helical" evidence="19">
    <location>
        <begin position="142"/>
        <end position="160"/>
    </location>
</feature>
<dbReference type="Proteomes" id="UP000183805">
    <property type="component" value="Unassembled WGS sequence"/>
</dbReference>
<gene>
    <name evidence="19" type="primary">cobS</name>
    <name evidence="20" type="ORF">D0907_12600</name>
    <name evidence="21" type="ORF">SAMN04487854_107226</name>
</gene>
<keyword evidence="7 19" id="KW-1003">Cell membrane</keyword>
<comment type="catalytic activity">
    <reaction evidence="17 19">
        <text>alpha-ribazole + adenosylcob(III)inamide-GDP = adenosylcob(III)alamin + GMP + H(+)</text>
        <dbReference type="Rhea" id="RHEA:16049"/>
        <dbReference type="ChEBI" id="CHEBI:10329"/>
        <dbReference type="ChEBI" id="CHEBI:15378"/>
        <dbReference type="ChEBI" id="CHEBI:18408"/>
        <dbReference type="ChEBI" id="CHEBI:58115"/>
        <dbReference type="ChEBI" id="CHEBI:60487"/>
        <dbReference type="EC" id="2.7.8.26"/>
    </reaction>
</comment>
<evidence type="ECO:0000256" key="18">
    <source>
        <dbReference type="ARBA" id="ARBA00049504"/>
    </source>
</evidence>
<dbReference type="GO" id="GO:0009236">
    <property type="term" value="P:cobalamin biosynthetic process"/>
    <property type="evidence" value="ECO:0007669"/>
    <property type="project" value="UniProtKB-UniRule"/>
</dbReference>
<keyword evidence="11 19" id="KW-0460">Magnesium</keyword>
<dbReference type="GO" id="GO:0008818">
    <property type="term" value="F:cobalamin 5'-phosphate synthase activity"/>
    <property type="evidence" value="ECO:0007669"/>
    <property type="project" value="UniProtKB-UniRule"/>
</dbReference>
<dbReference type="PANTHER" id="PTHR34148:SF1">
    <property type="entry name" value="ADENOSYLCOBINAMIDE-GDP RIBAZOLETRANSFERASE"/>
    <property type="match status" value="1"/>
</dbReference>
<evidence type="ECO:0000256" key="11">
    <source>
        <dbReference type="ARBA" id="ARBA00022842"/>
    </source>
</evidence>
<proteinExistence type="inferred from homology"/>
<feature type="transmembrane region" description="Helical" evidence="19">
    <location>
        <begin position="212"/>
        <end position="233"/>
    </location>
</feature>
<keyword evidence="10 19" id="KW-0812">Transmembrane</keyword>
<feature type="transmembrane region" description="Helical" evidence="19">
    <location>
        <begin position="116"/>
        <end position="136"/>
    </location>
</feature>
<feature type="transmembrane region" description="Helical" evidence="19">
    <location>
        <begin position="12"/>
        <end position="31"/>
    </location>
</feature>
<evidence type="ECO:0000256" key="12">
    <source>
        <dbReference type="ARBA" id="ARBA00022989"/>
    </source>
</evidence>
<comment type="pathway">
    <text evidence="3 19">Cofactor biosynthesis; adenosylcobalamin biosynthesis; adenosylcobalamin from cob(II)yrinate a,c-diamide: step 7/7.</text>
</comment>
<reference evidence="20 23" key="2">
    <citation type="submission" date="2018-08" db="EMBL/GenBank/DDBJ databases">
        <title>Draft genome sequence of Pseudoalteromonas donghaensis HJ51.</title>
        <authorList>
            <person name="Oh J."/>
            <person name="Roh D."/>
        </authorList>
    </citation>
    <scope>NUCLEOTIDE SEQUENCE [LARGE SCALE GENOMIC DNA]</scope>
    <source>
        <strain evidence="20 23">HJ51</strain>
    </source>
</reference>
<reference evidence="21 22" key="1">
    <citation type="submission" date="2016-10" db="EMBL/GenBank/DDBJ databases">
        <authorList>
            <person name="Varghese N."/>
            <person name="Submissions S."/>
        </authorList>
    </citation>
    <scope>NUCLEOTIDE SEQUENCE [LARGE SCALE GENOMIC DNA]</scope>
    <source>
        <strain evidence="21 22">CGMCC 1.8499</strain>
    </source>
</reference>
<keyword evidence="9 19" id="KW-0808">Transferase</keyword>
<comment type="subcellular location">
    <subcellularLocation>
        <location evidence="2 19">Cell membrane</location>
        <topology evidence="2 19">Multi-pass membrane protein</topology>
    </subcellularLocation>
</comment>
<feature type="transmembrane region" description="Helical" evidence="19">
    <location>
        <begin position="68"/>
        <end position="86"/>
    </location>
</feature>
<dbReference type="PANTHER" id="PTHR34148">
    <property type="entry name" value="ADENOSYLCOBINAMIDE-GDP RIBAZOLETRANSFERASE"/>
    <property type="match status" value="1"/>
</dbReference>
<dbReference type="InterPro" id="IPR003805">
    <property type="entry name" value="CobS"/>
</dbReference>
<dbReference type="GO" id="GO:0051073">
    <property type="term" value="F:adenosylcobinamide-GDP ribazoletransferase activity"/>
    <property type="evidence" value="ECO:0007669"/>
    <property type="project" value="UniProtKB-UniRule"/>
</dbReference>
<sequence length="264" mass="28709">MNTHNPSPSQKQLLLLAVSFLTRIPVTLNFEVSTTALNQASRYFALVGVLLAGILSLGYLVFSYFFPASISVALVMALGLILTGAFHEDGLADVWDGFGGGWKVEDKLTIMKDSRLGTYGAAALIIVLLIKFQSLVVLSESLNLLLIALLLGQSLSRIVATSLIADMDYVSHDATSKVKPVAMYLSTESYQILLATGGAVILFAWLFSVLSIWHIFTVILVLTITRFILIHWFKKQLSGYTGDCLGAAQQIAELAVYLTLVSML</sequence>
<dbReference type="AlphaFoldDB" id="A0AAD0WD38"/>
<keyword evidence="8 19" id="KW-0169">Cobalamin biosynthesis</keyword>
<evidence type="ECO:0000256" key="7">
    <source>
        <dbReference type="ARBA" id="ARBA00022475"/>
    </source>
</evidence>
<organism evidence="20 23">
    <name type="scientific">Pseudoalteromonas lipolytica</name>
    <dbReference type="NCBI Taxonomy" id="570156"/>
    <lineage>
        <taxon>Bacteria</taxon>
        <taxon>Pseudomonadati</taxon>
        <taxon>Pseudomonadota</taxon>
        <taxon>Gammaproteobacteria</taxon>
        <taxon>Alteromonadales</taxon>
        <taxon>Pseudoalteromonadaceae</taxon>
        <taxon>Pseudoalteromonas</taxon>
    </lineage>
</organism>
<evidence type="ECO:0000256" key="17">
    <source>
        <dbReference type="ARBA" id="ARBA00048623"/>
    </source>
</evidence>
<evidence type="ECO:0000313" key="23">
    <source>
        <dbReference type="Proteomes" id="UP000264605"/>
    </source>
</evidence>
<comment type="cofactor">
    <cofactor evidence="1 19">
        <name>Mg(2+)</name>
        <dbReference type="ChEBI" id="CHEBI:18420"/>
    </cofactor>
</comment>
<dbReference type="Proteomes" id="UP000264605">
    <property type="component" value="Chromosome"/>
</dbReference>
<comment type="similarity">
    <text evidence="4 19">Belongs to the CobS family.</text>
</comment>
<evidence type="ECO:0000256" key="9">
    <source>
        <dbReference type="ARBA" id="ARBA00022679"/>
    </source>
</evidence>
<dbReference type="Pfam" id="PF02654">
    <property type="entry name" value="CobS"/>
    <property type="match status" value="1"/>
</dbReference>